<proteinExistence type="predicted"/>
<evidence type="ECO:0000313" key="2">
    <source>
        <dbReference type="Proteomes" id="UP001174677"/>
    </source>
</evidence>
<comment type="caution">
    <text evidence="1">The sequence shown here is derived from an EMBL/GenBank/DDBJ whole genome shotgun (WGS) entry which is preliminary data.</text>
</comment>
<gene>
    <name evidence="1" type="ORF">P3X46_008791</name>
</gene>
<protein>
    <submittedName>
        <fullName evidence="1">Uncharacterized protein</fullName>
    </submittedName>
</protein>
<reference evidence="1" key="1">
    <citation type="journal article" date="2023" name="Plant Biotechnol. J.">
        <title>Chromosome-level wild Hevea brasiliensis genome provides new tools for genomic-assisted breeding and valuable loci to elevate rubber yield.</title>
        <authorList>
            <person name="Cheng H."/>
            <person name="Song X."/>
            <person name="Hu Y."/>
            <person name="Wu T."/>
            <person name="Yang Q."/>
            <person name="An Z."/>
            <person name="Feng S."/>
            <person name="Deng Z."/>
            <person name="Wu W."/>
            <person name="Zeng X."/>
            <person name="Tu M."/>
            <person name="Wang X."/>
            <person name="Huang H."/>
        </authorList>
    </citation>
    <scope>NUCLEOTIDE SEQUENCE</scope>
    <source>
        <strain evidence="1">MT/VB/25A 57/8</strain>
    </source>
</reference>
<keyword evidence="2" id="KW-1185">Reference proteome</keyword>
<dbReference type="Proteomes" id="UP001174677">
    <property type="component" value="Chromosome 5"/>
</dbReference>
<dbReference type="EMBL" id="JARPOI010000005">
    <property type="protein sequence ID" value="KAJ9180568.1"/>
    <property type="molecule type" value="Genomic_DNA"/>
</dbReference>
<organism evidence="1 2">
    <name type="scientific">Hevea brasiliensis</name>
    <name type="common">Para rubber tree</name>
    <name type="synonym">Siphonia brasiliensis</name>
    <dbReference type="NCBI Taxonomy" id="3981"/>
    <lineage>
        <taxon>Eukaryota</taxon>
        <taxon>Viridiplantae</taxon>
        <taxon>Streptophyta</taxon>
        <taxon>Embryophyta</taxon>
        <taxon>Tracheophyta</taxon>
        <taxon>Spermatophyta</taxon>
        <taxon>Magnoliopsida</taxon>
        <taxon>eudicotyledons</taxon>
        <taxon>Gunneridae</taxon>
        <taxon>Pentapetalae</taxon>
        <taxon>rosids</taxon>
        <taxon>fabids</taxon>
        <taxon>Malpighiales</taxon>
        <taxon>Euphorbiaceae</taxon>
        <taxon>Crotonoideae</taxon>
        <taxon>Micrandreae</taxon>
        <taxon>Hevea</taxon>
    </lineage>
</organism>
<evidence type="ECO:0000313" key="1">
    <source>
        <dbReference type="EMBL" id="KAJ9180568.1"/>
    </source>
</evidence>
<sequence>MVEVNSKPNNRTYQMVVQEDPQCLGTVFQVLGLAP</sequence>
<name>A0ABQ9MME3_HEVBR</name>
<accession>A0ABQ9MME3</accession>